<evidence type="ECO:0000256" key="1">
    <source>
        <dbReference type="SAM" id="MobiDB-lite"/>
    </source>
</evidence>
<reference evidence="2 3" key="1">
    <citation type="journal article" date="2019" name="Sci. Rep.">
        <title>Sulfobacillus thermotolerans: new insights into resistance and metabolic capacities of acidophilic chemolithotrophs.</title>
        <authorList>
            <person name="Panyushkina A.E."/>
            <person name="Babenko V.V."/>
            <person name="Nikitina A.S."/>
            <person name="Selezneva O.V."/>
            <person name="Tsaplina I.A."/>
            <person name="Letarova M.A."/>
            <person name="Kostryukova E.S."/>
            <person name="Letarov A.V."/>
        </authorList>
    </citation>
    <scope>NUCLEOTIDE SEQUENCE [LARGE SCALE GENOMIC DNA]</scope>
    <source>
        <strain evidence="2 3">Kr1</strain>
    </source>
</reference>
<protein>
    <submittedName>
        <fullName evidence="2">Uncharacterized protein</fullName>
    </submittedName>
</protein>
<evidence type="ECO:0000313" key="3">
    <source>
        <dbReference type="Proteomes" id="UP000325292"/>
    </source>
</evidence>
<keyword evidence="3" id="KW-1185">Reference proteome</keyword>
<gene>
    <name evidence="2" type="ORF">BXT84_12620</name>
</gene>
<organism evidence="2 3">
    <name type="scientific">Sulfobacillus thermotolerans</name>
    <dbReference type="NCBI Taxonomy" id="338644"/>
    <lineage>
        <taxon>Bacteria</taxon>
        <taxon>Bacillati</taxon>
        <taxon>Bacillota</taxon>
        <taxon>Clostridia</taxon>
        <taxon>Eubacteriales</taxon>
        <taxon>Clostridiales Family XVII. Incertae Sedis</taxon>
        <taxon>Sulfobacillus</taxon>
    </lineage>
</organism>
<dbReference type="Proteomes" id="UP000325292">
    <property type="component" value="Chromosome"/>
</dbReference>
<proteinExistence type="predicted"/>
<evidence type="ECO:0000313" key="2">
    <source>
        <dbReference type="EMBL" id="AUW94685.1"/>
    </source>
</evidence>
<feature type="region of interest" description="Disordered" evidence="1">
    <location>
        <begin position="31"/>
        <end position="74"/>
    </location>
</feature>
<name>A0ABN5H249_9FIRM</name>
<dbReference type="EMBL" id="CP019454">
    <property type="protein sequence ID" value="AUW94685.1"/>
    <property type="molecule type" value="Genomic_DNA"/>
</dbReference>
<sequence length="228" mass="22608">MVRTLGLILGGVGVGLIGAWTLSSLHPASRPGASAASRPIHGRFSSPMPSLPTFPSSSSPPSASQSPSSSVAPSVSSSVTASGVQWVNVPLMLDGTAFGSASLPSSWNATPRVIDGGGSGATLVWSSPSGANSLNVQVSSAYGSNHNVLNGGNAFDPALALPQSGCSISANEGAVYPFTCSGFQGFVDTNPAVSGAVTVWTVGPNGSELSYILNSVQLSSSALASEGQ</sequence>
<accession>A0ABN5H249</accession>